<dbReference type="EMBL" id="LGTL01000008">
    <property type="protein sequence ID" value="KPA80478.1"/>
    <property type="molecule type" value="Genomic_DNA"/>
</dbReference>
<dbReference type="OrthoDB" id="248349at2759"/>
<feature type="region of interest" description="Disordered" evidence="1">
    <location>
        <begin position="168"/>
        <end position="219"/>
    </location>
</feature>
<dbReference type="RefSeq" id="XP_015658915.1">
    <property type="nucleotide sequence ID" value="XM_015802471.1"/>
</dbReference>
<dbReference type="Gene3D" id="1.10.238.10">
    <property type="entry name" value="EF-hand"/>
    <property type="match status" value="1"/>
</dbReference>
<organism evidence="3 4">
    <name type="scientific">Leptomonas pyrrhocoris</name>
    <name type="common">Firebug parasite</name>
    <dbReference type="NCBI Taxonomy" id="157538"/>
    <lineage>
        <taxon>Eukaryota</taxon>
        <taxon>Discoba</taxon>
        <taxon>Euglenozoa</taxon>
        <taxon>Kinetoplastea</taxon>
        <taxon>Metakinetoplastina</taxon>
        <taxon>Trypanosomatida</taxon>
        <taxon>Trypanosomatidae</taxon>
        <taxon>Leishmaniinae</taxon>
        <taxon>Leptomonas</taxon>
    </lineage>
</organism>
<dbReference type="InterPro" id="IPR002048">
    <property type="entry name" value="EF_hand_dom"/>
</dbReference>
<name>A0A0M9G1W2_LEPPY</name>
<evidence type="ECO:0000256" key="1">
    <source>
        <dbReference type="SAM" id="MobiDB-lite"/>
    </source>
</evidence>
<dbReference type="AlphaFoldDB" id="A0A0M9G1W2"/>
<comment type="caution">
    <text evidence="3">The sequence shown here is derived from an EMBL/GenBank/DDBJ whole genome shotgun (WGS) entry which is preliminary data.</text>
</comment>
<proteinExistence type="predicted"/>
<gene>
    <name evidence="3" type="ORF">ABB37_04698</name>
</gene>
<dbReference type="PROSITE" id="PS50222">
    <property type="entry name" value="EF_HAND_2"/>
    <property type="match status" value="1"/>
</dbReference>
<dbReference type="OMA" id="EFQRYMQ"/>
<dbReference type="Proteomes" id="UP000037923">
    <property type="component" value="Unassembled WGS sequence"/>
</dbReference>
<reference evidence="3 4" key="1">
    <citation type="submission" date="2015-07" db="EMBL/GenBank/DDBJ databases">
        <title>High-quality genome of monoxenous trypanosomatid Leptomonas pyrrhocoris.</title>
        <authorList>
            <person name="Flegontov P."/>
            <person name="Butenko A."/>
            <person name="Firsov S."/>
            <person name="Vlcek C."/>
            <person name="Logacheva M.D."/>
            <person name="Field M."/>
            <person name="Filatov D."/>
            <person name="Flegontova O."/>
            <person name="Gerasimov E."/>
            <person name="Jackson A.P."/>
            <person name="Kelly S."/>
            <person name="Opperdoes F."/>
            <person name="O'Reilly A."/>
            <person name="Votypka J."/>
            <person name="Yurchenko V."/>
            <person name="Lukes J."/>
        </authorList>
    </citation>
    <scope>NUCLEOTIDE SEQUENCE [LARGE SCALE GENOMIC DNA]</scope>
    <source>
        <strain evidence="3">H10</strain>
    </source>
</reference>
<evidence type="ECO:0000313" key="3">
    <source>
        <dbReference type="EMBL" id="KPA80476.1"/>
    </source>
</evidence>
<feature type="compositionally biased region" description="Low complexity" evidence="1">
    <location>
        <begin position="203"/>
        <end position="215"/>
    </location>
</feature>
<protein>
    <recommendedName>
        <fullName evidence="2">EF-hand domain-containing protein</fullName>
    </recommendedName>
</protein>
<dbReference type="EMBL" id="LGTL01000008">
    <property type="protein sequence ID" value="KPA80476.1"/>
    <property type="molecule type" value="Genomic_DNA"/>
</dbReference>
<dbReference type="GO" id="GO:0005509">
    <property type="term" value="F:calcium ion binding"/>
    <property type="evidence" value="ECO:0007669"/>
    <property type="project" value="InterPro"/>
</dbReference>
<evidence type="ECO:0000313" key="4">
    <source>
        <dbReference type="Proteomes" id="UP000037923"/>
    </source>
</evidence>
<dbReference type="RefSeq" id="XP_015658916.1">
    <property type="nucleotide sequence ID" value="XM_015802472.1"/>
</dbReference>
<dbReference type="GeneID" id="26904989"/>
<dbReference type="RefSeq" id="XP_015658917.1">
    <property type="nucleotide sequence ID" value="XM_015802473.1"/>
</dbReference>
<feature type="compositionally biased region" description="Basic and acidic residues" evidence="1">
    <location>
        <begin position="189"/>
        <end position="202"/>
    </location>
</feature>
<sequence>MSSSSVARTSTVRAADAAAAAPRFYDRLDATSKERVTLLLSKVQALLPIEQDAFLQELQRQQEGAQDALFAVNKSRGKLVRYTGPRLEAVQARERGYVMPRALRSGKDSDTRLPLITDGTDAPSGSRTALPCSLEELARTPGLFGETEVTIHLEKMSLYEKLHQNMAEPKGAEGPTDDVAASPPAQSQLHDRSGEMEMDLRRAAAASDAETAASAPRRNAPYRSNAYQAVRLAMSSPGFIPVQKPLSLATTQTGYDGVKSVLNTTGMPISEDDLREWFDELDEEGRGELSLDEFQRCMELLERDFGVTDEYAALRRAGEHLAFDGRLSFEAFAYLVLRFARV</sequence>
<feature type="domain" description="EF-hand" evidence="2">
    <location>
        <begin position="269"/>
        <end position="304"/>
    </location>
</feature>
<dbReference type="SMART" id="SM00054">
    <property type="entry name" value="EFh"/>
    <property type="match status" value="1"/>
</dbReference>
<dbReference type="VEuPathDB" id="TriTrypDB:LpyrH10_08_1470"/>
<dbReference type="SUPFAM" id="SSF47473">
    <property type="entry name" value="EF-hand"/>
    <property type="match status" value="1"/>
</dbReference>
<keyword evidence="4" id="KW-1185">Reference proteome</keyword>
<accession>A0A0M9G1W2</accession>
<dbReference type="InterPro" id="IPR011992">
    <property type="entry name" value="EF-hand-dom_pair"/>
</dbReference>
<feature type="region of interest" description="Disordered" evidence="1">
    <location>
        <begin position="108"/>
        <end position="128"/>
    </location>
</feature>
<dbReference type="EMBL" id="LGTL01000008">
    <property type="protein sequence ID" value="KPA80477.1"/>
    <property type="molecule type" value="Genomic_DNA"/>
</dbReference>
<evidence type="ECO:0000259" key="2">
    <source>
        <dbReference type="PROSITE" id="PS50222"/>
    </source>
</evidence>